<proteinExistence type="predicted"/>
<dbReference type="AlphaFoldDB" id="M3Z7L4"/>
<name>M3Z7L4_MUSPF</name>
<dbReference type="InParanoid" id="M3Z7L4"/>
<feature type="region of interest" description="Disordered" evidence="1">
    <location>
        <begin position="86"/>
        <end position="118"/>
    </location>
</feature>
<evidence type="ECO:0000256" key="1">
    <source>
        <dbReference type="SAM" id="MobiDB-lite"/>
    </source>
</evidence>
<dbReference type="EMBL" id="AEYP01077285">
    <property type="status" value="NOT_ANNOTATED_CDS"/>
    <property type="molecule type" value="Genomic_DNA"/>
</dbReference>
<organism evidence="2">
    <name type="scientific">Mustela putorius furo</name>
    <name type="common">European domestic ferret</name>
    <name type="synonym">Mustela furo</name>
    <dbReference type="NCBI Taxonomy" id="9669"/>
    <lineage>
        <taxon>Eukaryota</taxon>
        <taxon>Metazoa</taxon>
        <taxon>Chordata</taxon>
        <taxon>Craniata</taxon>
        <taxon>Vertebrata</taxon>
        <taxon>Euteleostomi</taxon>
        <taxon>Mammalia</taxon>
        <taxon>Eutheria</taxon>
        <taxon>Laurasiatheria</taxon>
        <taxon>Carnivora</taxon>
        <taxon>Caniformia</taxon>
        <taxon>Musteloidea</taxon>
        <taxon>Mustelidae</taxon>
        <taxon>Mustelinae</taxon>
        <taxon>Mustela</taxon>
    </lineage>
</organism>
<feature type="region of interest" description="Disordered" evidence="1">
    <location>
        <begin position="367"/>
        <end position="395"/>
    </location>
</feature>
<accession>M3Z7L4</accession>
<evidence type="ECO:0000313" key="2">
    <source>
        <dbReference type="Ensembl" id="ENSMPUP00000019577.1"/>
    </source>
</evidence>
<dbReference type="Ensembl" id="ENSMPUT00000019857.1">
    <property type="protein sequence ID" value="ENSMPUP00000019577.1"/>
    <property type="gene ID" value="ENSMPUG00000019705.1"/>
</dbReference>
<protein>
    <submittedName>
        <fullName evidence="2">Uncharacterized protein</fullName>
    </submittedName>
</protein>
<sequence length="395" mass="41453">MFFFVLLINMMRSRVPNHIQAVPESASERDMRIRTVAIPAGSVVPEPRASTLPAGWGRRVGRQTDKAAGSRAAGSRRYVLPAVCPSPSSPAPVGKQRPQRQVPALAGAPSPGVRLPNPRQGWDRWLTASSGPRWSQDVLVTVVLVGRGCPGFGGRHLGFLLLLHAAAQGQDAVVQGCIQLARVLGTGLGQAEGSGGLIRFLGQGGCCPPVMGSHSPRLSLGRSLTLSPQQAQGQWTERSPRCPGASPSQGHRACSWVGSCDAGPLLSLLHGPLWKLAGLEAFPFTSWPTPPVQSTPRGAVLTAVLRGPGRVLPLPRRSVVSCPVPRATHGDQENLHALVLSVHGCDANALFTGLVDLHLGPELGVEDQPQAALGPHHCNGQGRSALGPDHHPTAS</sequence>
<reference evidence="2" key="1">
    <citation type="submission" date="2024-06" db="UniProtKB">
        <authorList>
            <consortium name="Ensembl"/>
        </authorList>
    </citation>
    <scope>IDENTIFICATION</scope>
</reference>
<dbReference type="HOGENOM" id="CLU_698215_0_0_1"/>
<feature type="region of interest" description="Disordered" evidence="1">
    <location>
        <begin position="54"/>
        <end position="74"/>
    </location>
</feature>